<protein>
    <submittedName>
        <fullName evidence="1">Uncharacterized protein</fullName>
    </submittedName>
</protein>
<dbReference type="EMBL" id="JALNTZ010000009">
    <property type="protein sequence ID" value="KAJ3641878.1"/>
    <property type="molecule type" value="Genomic_DNA"/>
</dbReference>
<keyword evidence="2" id="KW-1185">Reference proteome</keyword>
<accession>A0AA38HQD5</accession>
<name>A0AA38HQD5_9CUCU</name>
<evidence type="ECO:0000313" key="2">
    <source>
        <dbReference type="Proteomes" id="UP001168821"/>
    </source>
</evidence>
<evidence type="ECO:0000313" key="1">
    <source>
        <dbReference type="EMBL" id="KAJ3641878.1"/>
    </source>
</evidence>
<organism evidence="1 2">
    <name type="scientific">Zophobas morio</name>
    <dbReference type="NCBI Taxonomy" id="2755281"/>
    <lineage>
        <taxon>Eukaryota</taxon>
        <taxon>Metazoa</taxon>
        <taxon>Ecdysozoa</taxon>
        <taxon>Arthropoda</taxon>
        <taxon>Hexapoda</taxon>
        <taxon>Insecta</taxon>
        <taxon>Pterygota</taxon>
        <taxon>Neoptera</taxon>
        <taxon>Endopterygota</taxon>
        <taxon>Coleoptera</taxon>
        <taxon>Polyphaga</taxon>
        <taxon>Cucujiformia</taxon>
        <taxon>Tenebrionidae</taxon>
        <taxon>Zophobas</taxon>
    </lineage>
</organism>
<reference evidence="1" key="1">
    <citation type="journal article" date="2023" name="G3 (Bethesda)">
        <title>Whole genome assemblies of Zophobas morio and Tenebrio molitor.</title>
        <authorList>
            <person name="Kaur S."/>
            <person name="Stinson S.A."/>
            <person name="diCenzo G.C."/>
        </authorList>
    </citation>
    <scope>NUCLEOTIDE SEQUENCE</scope>
    <source>
        <strain evidence="1">QUZm001</strain>
    </source>
</reference>
<comment type="caution">
    <text evidence="1">The sequence shown here is derived from an EMBL/GenBank/DDBJ whole genome shotgun (WGS) entry which is preliminary data.</text>
</comment>
<proteinExistence type="predicted"/>
<dbReference type="Proteomes" id="UP001168821">
    <property type="component" value="Unassembled WGS sequence"/>
</dbReference>
<sequence length="114" mass="12568">MLPPSTDSSLLVSPLSDAFIGVSPLILRHQPQSNARGCSLTTPRFGHPIEIANEPPSPPNVGQQLANQTQPHKIPIHLHDVSWCKLETLQIHTIAINIACRTKFHNTKQSDIWA</sequence>
<dbReference type="AlphaFoldDB" id="A0AA38HQD5"/>
<gene>
    <name evidence="1" type="ORF">Zmor_028348</name>
</gene>